<evidence type="ECO:0000313" key="1">
    <source>
        <dbReference type="EMBL" id="EJK51219.1"/>
    </source>
</evidence>
<comment type="caution">
    <text evidence="1">The sequence shown here is derived from an EMBL/GenBank/DDBJ whole genome shotgun (WGS) entry which is preliminary data.</text>
</comment>
<dbReference type="AlphaFoldDB" id="K0RG35"/>
<proteinExistence type="predicted"/>
<name>K0RG35_THAOC</name>
<organism evidence="1 2">
    <name type="scientific">Thalassiosira oceanica</name>
    <name type="common">Marine diatom</name>
    <dbReference type="NCBI Taxonomy" id="159749"/>
    <lineage>
        <taxon>Eukaryota</taxon>
        <taxon>Sar</taxon>
        <taxon>Stramenopiles</taxon>
        <taxon>Ochrophyta</taxon>
        <taxon>Bacillariophyta</taxon>
        <taxon>Coscinodiscophyceae</taxon>
        <taxon>Thalassiosirophycidae</taxon>
        <taxon>Thalassiosirales</taxon>
        <taxon>Thalassiosiraceae</taxon>
        <taxon>Thalassiosira</taxon>
    </lineage>
</organism>
<keyword evidence="2" id="KW-1185">Reference proteome</keyword>
<evidence type="ECO:0000313" key="2">
    <source>
        <dbReference type="Proteomes" id="UP000266841"/>
    </source>
</evidence>
<gene>
    <name evidence="1" type="ORF">THAOC_29625</name>
</gene>
<reference evidence="1 2" key="1">
    <citation type="journal article" date="2012" name="Genome Biol.">
        <title>Genome and low-iron response of an oceanic diatom adapted to chronic iron limitation.</title>
        <authorList>
            <person name="Lommer M."/>
            <person name="Specht M."/>
            <person name="Roy A.S."/>
            <person name="Kraemer L."/>
            <person name="Andreson R."/>
            <person name="Gutowska M.A."/>
            <person name="Wolf J."/>
            <person name="Bergner S.V."/>
            <person name="Schilhabel M.B."/>
            <person name="Klostermeier U.C."/>
            <person name="Beiko R.G."/>
            <person name="Rosenstiel P."/>
            <person name="Hippler M."/>
            <person name="Laroche J."/>
        </authorList>
    </citation>
    <scope>NUCLEOTIDE SEQUENCE [LARGE SCALE GENOMIC DNA]</scope>
    <source>
        <strain evidence="1 2">CCMP1005</strain>
    </source>
</reference>
<dbReference type="EMBL" id="AGNL01042011">
    <property type="protein sequence ID" value="EJK51219.1"/>
    <property type="molecule type" value="Genomic_DNA"/>
</dbReference>
<protein>
    <submittedName>
        <fullName evidence="1">Uncharacterized protein</fullName>
    </submittedName>
</protein>
<feature type="non-terminal residue" evidence="1">
    <location>
        <position position="143"/>
    </location>
</feature>
<accession>K0RG35</accession>
<dbReference type="Proteomes" id="UP000266841">
    <property type="component" value="Unassembled WGS sequence"/>
</dbReference>
<sequence>MGGQNDNNNSGIPLITTDNPVYFVDEKKSPGISLALNPVEESSSRMKSFTVVGSVQVLSINLVPTNCCGSACGGLNAYDGSNNLRTSCPCFKLNNRTSGVTAKVSLKVTVTHPPPADPENASFIVTNLTSNALTDCLITGIPP</sequence>